<accession>A0A7S3JJV8</accession>
<dbReference type="AlphaFoldDB" id="A0A7S3JJV8"/>
<protein>
    <submittedName>
        <fullName evidence="2">Uncharacterized protein</fullName>
    </submittedName>
</protein>
<gene>
    <name evidence="2" type="ORF">EHAR0213_LOCUS16185</name>
</gene>
<proteinExistence type="predicted"/>
<name>A0A7S3JJV8_9SPIT</name>
<evidence type="ECO:0000256" key="1">
    <source>
        <dbReference type="SAM" id="MobiDB-lite"/>
    </source>
</evidence>
<dbReference type="EMBL" id="HBII01038163">
    <property type="protein sequence ID" value="CAE0357266.1"/>
    <property type="molecule type" value="Transcribed_RNA"/>
</dbReference>
<feature type="compositionally biased region" description="Basic and acidic residues" evidence="1">
    <location>
        <begin position="9"/>
        <end position="21"/>
    </location>
</feature>
<sequence>MPLNTFSKKRFEEEKEYEKTAKQAPIRSKLYPPISQESRHQNLTELSASRLQQSHRKTLPSLNTAMSKPKVLFLDSCYVDRIRRREQVDIPNPLSEFAQQESSPINLKVSTGDNRQQMLKQVNKPVGPCYLNEFLAQYSLPQENESEEQSEEENVEEEQINNKLDFNVFSNAIIRSELLCFFPENMLNPAINPTEDSSLNSQLVNSDNVECLNLLKIPHSEQLLNMFD</sequence>
<reference evidence="2" key="1">
    <citation type="submission" date="2021-01" db="EMBL/GenBank/DDBJ databases">
        <authorList>
            <person name="Corre E."/>
            <person name="Pelletier E."/>
            <person name="Niang G."/>
            <person name="Scheremetjew M."/>
            <person name="Finn R."/>
            <person name="Kale V."/>
            <person name="Holt S."/>
            <person name="Cochrane G."/>
            <person name="Meng A."/>
            <person name="Brown T."/>
            <person name="Cohen L."/>
        </authorList>
    </citation>
    <scope>NUCLEOTIDE SEQUENCE</scope>
    <source>
        <strain evidence="2">FSP1.4</strain>
    </source>
</reference>
<organism evidence="2">
    <name type="scientific">Euplotes harpa</name>
    <dbReference type="NCBI Taxonomy" id="151035"/>
    <lineage>
        <taxon>Eukaryota</taxon>
        <taxon>Sar</taxon>
        <taxon>Alveolata</taxon>
        <taxon>Ciliophora</taxon>
        <taxon>Intramacronucleata</taxon>
        <taxon>Spirotrichea</taxon>
        <taxon>Hypotrichia</taxon>
        <taxon>Euplotida</taxon>
        <taxon>Euplotidae</taxon>
        <taxon>Euplotes</taxon>
    </lineage>
</organism>
<feature type="region of interest" description="Disordered" evidence="1">
    <location>
        <begin position="1"/>
        <end position="44"/>
    </location>
</feature>
<evidence type="ECO:0000313" key="2">
    <source>
        <dbReference type="EMBL" id="CAE0357266.1"/>
    </source>
</evidence>